<dbReference type="PANTHER" id="PTHR46749:SF1">
    <property type="entry name" value="COMPLEX III ASSEMBLY FACTOR LYRM7"/>
    <property type="match status" value="1"/>
</dbReference>
<evidence type="ECO:0000256" key="5">
    <source>
        <dbReference type="ARBA" id="ARBA00025430"/>
    </source>
</evidence>
<accession>A0A0M5J583</accession>
<dbReference type="Pfam" id="PF05347">
    <property type="entry name" value="Complex1_LYR"/>
    <property type="match status" value="1"/>
</dbReference>
<evidence type="ECO:0000313" key="10">
    <source>
        <dbReference type="EMBL" id="ALC47211.1"/>
    </source>
</evidence>
<name>A0A0M5J583_DROBS</name>
<dbReference type="InterPro" id="IPR050435">
    <property type="entry name" value="MZM1/LYRM7"/>
</dbReference>
<dbReference type="GO" id="GO:0044183">
    <property type="term" value="F:protein folding chaperone"/>
    <property type="evidence" value="ECO:0007669"/>
    <property type="project" value="TreeGrafter"/>
</dbReference>
<protein>
    <recommendedName>
        <fullName evidence="7">Complex III assembly factor LYRM7</fullName>
    </recommendedName>
    <alternativeName>
        <fullName evidence="8">LYR motif-containing protein 7</fullName>
    </alternativeName>
</protein>
<proteinExistence type="inferred from homology"/>
<dbReference type="AlphaFoldDB" id="A0A0M5J583"/>
<evidence type="ECO:0000256" key="3">
    <source>
        <dbReference type="ARBA" id="ARBA00023128"/>
    </source>
</evidence>
<evidence type="ECO:0000256" key="1">
    <source>
        <dbReference type="ARBA" id="ARBA00004305"/>
    </source>
</evidence>
<evidence type="ECO:0000256" key="4">
    <source>
        <dbReference type="ARBA" id="ARBA00023186"/>
    </source>
</evidence>
<feature type="domain" description="Complex 1 LYR protein" evidence="9">
    <location>
        <begin position="7"/>
        <end position="62"/>
    </location>
</feature>
<comment type="subcellular location">
    <subcellularLocation>
        <location evidence="1">Mitochondrion matrix</location>
    </subcellularLocation>
</comment>
<dbReference type="OMA" id="TRQYVFH"/>
<dbReference type="OrthoDB" id="529194at2759"/>
<dbReference type="PANTHER" id="PTHR46749">
    <property type="entry name" value="COMPLEX III ASSEMBLY FACTOR LYRM7"/>
    <property type="match status" value="1"/>
</dbReference>
<evidence type="ECO:0000256" key="2">
    <source>
        <dbReference type="ARBA" id="ARBA00009508"/>
    </source>
</evidence>
<organism evidence="10 11">
    <name type="scientific">Drosophila busckii</name>
    <name type="common">Fruit fly</name>
    <dbReference type="NCBI Taxonomy" id="30019"/>
    <lineage>
        <taxon>Eukaryota</taxon>
        <taxon>Metazoa</taxon>
        <taxon>Ecdysozoa</taxon>
        <taxon>Arthropoda</taxon>
        <taxon>Hexapoda</taxon>
        <taxon>Insecta</taxon>
        <taxon>Pterygota</taxon>
        <taxon>Neoptera</taxon>
        <taxon>Endopterygota</taxon>
        <taxon>Diptera</taxon>
        <taxon>Brachycera</taxon>
        <taxon>Muscomorpha</taxon>
        <taxon>Ephydroidea</taxon>
        <taxon>Drosophilidae</taxon>
        <taxon>Drosophila</taxon>
    </lineage>
</organism>
<evidence type="ECO:0000259" key="9">
    <source>
        <dbReference type="Pfam" id="PF05347"/>
    </source>
</evidence>
<evidence type="ECO:0000256" key="7">
    <source>
        <dbReference type="ARBA" id="ARBA00026165"/>
    </source>
</evidence>
<dbReference type="InterPro" id="IPR008011">
    <property type="entry name" value="Complex1_LYR_dom"/>
</dbReference>
<dbReference type="CDD" id="cd20267">
    <property type="entry name" value="Complex1_LYR_LYRM7"/>
    <property type="match status" value="1"/>
</dbReference>
<evidence type="ECO:0000256" key="6">
    <source>
        <dbReference type="ARBA" id="ARBA00025809"/>
    </source>
</evidence>
<comment type="subunit">
    <text evidence="6">Interacts with UQCRFS1.</text>
</comment>
<dbReference type="InterPro" id="IPR045298">
    <property type="entry name" value="Complex1_LYR_LYRM7"/>
</dbReference>
<dbReference type="Proteomes" id="UP000494163">
    <property type="component" value="Chromosome 3R"/>
</dbReference>
<evidence type="ECO:0000256" key="8">
    <source>
        <dbReference type="ARBA" id="ARBA00031830"/>
    </source>
</evidence>
<reference evidence="10 11" key="1">
    <citation type="submission" date="2015-08" db="EMBL/GenBank/DDBJ databases">
        <title>Ancestral chromatin configuration constrains chromatin evolution on differentiating sex chromosomes in Drosophila.</title>
        <authorList>
            <person name="Zhou Q."/>
            <person name="Bachtrog D."/>
        </authorList>
    </citation>
    <scope>NUCLEOTIDE SEQUENCE [LARGE SCALE GENOMIC DNA]</scope>
    <source>
        <tissue evidence="10">Whole larvae</tissue>
    </source>
</reference>
<dbReference type="EMBL" id="CP012526">
    <property type="protein sequence ID" value="ALC47211.1"/>
    <property type="molecule type" value="Genomic_DNA"/>
</dbReference>
<dbReference type="STRING" id="30019.A0A0M5J583"/>
<keyword evidence="11" id="KW-1185">Reference proteome</keyword>
<comment type="similarity">
    <text evidence="2">Belongs to the complex I LYR family.</text>
</comment>
<comment type="function">
    <text evidence="5">Assembly factor required for Rieske Fe-S protein UQCRFS1 incorporation into the cytochrome b-c1 (CIII) complex. Functions as a chaperone, binding to this subunit within the mitochondrial matrix and stabilizing it prior to its translocation and insertion into the late CIII dimeric intermediate within the mitochondrial inner membrane.</text>
</comment>
<dbReference type="GO" id="GO:0005759">
    <property type="term" value="C:mitochondrial matrix"/>
    <property type="evidence" value="ECO:0007669"/>
    <property type="project" value="UniProtKB-SubCell"/>
</dbReference>
<keyword evidence="3" id="KW-0496">Mitochondrion</keyword>
<sequence length="137" mass="16010">MSQHLRRQALSAFKKLHRTRQYVFQGDETALIAGRQKINESFQQNRNETNQEEIQKMIQLANDCEHELRTNVIQAKKREDDVYELRITPDITRLDNVVFNPDAIIEKPRRRRGDKNTGCCGGAAMEALEKEINTRKQ</sequence>
<gene>
    <name evidence="10" type="ORF">Dbus_chr3Rg1961</name>
</gene>
<evidence type="ECO:0000313" key="11">
    <source>
        <dbReference type="Proteomes" id="UP000494163"/>
    </source>
</evidence>
<dbReference type="GO" id="GO:0034551">
    <property type="term" value="P:mitochondrial respiratory chain complex III assembly"/>
    <property type="evidence" value="ECO:0007669"/>
    <property type="project" value="InterPro"/>
</dbReference>
<keyword evidence="4" id="KW-0143">Chaperone</keyword>